<dbReference type="SUPFAM" id="SSF53850">
    <property type="entry name" value="Periplasmic binding protein-like II"/>
    <property type="match status" value="1"/>
</dbReference>
<dbReference type="InterPro" id="IPR006059">
    <property type="entry name" value="SBP"/>
</dbReference>
<keyword evidence="3" id="KW-0472">Membrane</keyword>
<dbReference type="Proteomes" id="UP001057877">
    <property type="component" value="Chromosome"/>
</dbReference>
<keyword evidence="4" id="KW-0564">Palmitate</keyword>
<keyword evidence="5" id="KW-0449">Lipoprotein</keyword>
<evidence type="ECO:0000313" key="6">
    <source>
        <dbReference type="EMBL" id="UVI31075.1"/>
    </source>
</evidence>
<dbReference type="PANTHER" id="PTHR43649">
    <property type="entry name" value="ARABINOSE-BINDING PROTEIN-RELATED"/>
    <property type="match status" value="1"/>
</dbReference>
<evidence type="ECO:0000313" key="7">
    <source>
        <dbReference type="Proteomes" id="UP001057877"/>
    </source>
</evidence>
<evidence type="ECO:0000256" key="1">
    <source>
        <dbReference type="ARBA" id="ARBA00022475"/>
    </source>
</evidence>
<proteinExistence type="predicted"/>
<keyword evidence="7" id="KW-1185">Reference proteome</keyword>
<dbReference type="Gene3D" id="3.40.190.10">
    <property type="entry name" value="Periplasmic binding protein-like II"/>
    <property type="match status" value="2"/>
</dbReference>
<dbReference type="Pfam" id="PF13416">
    <property type="entry name" value="SBP_bac_8"/>
    <property type="match status" value="1"/>
</dbReference>
<dbReference type="PANTHER" id="PTHR43649:SF33">
    <property type="entry name" value="POLYGALACTURONAN_RHAMNOGALACTURONAN-BINDING PROTEIN YTCQ"/>
    <property type="match status" value="1"/>
</dbReference>
<organism evidence="6 7">
    <name type="scientific">Paenibacillus spongiae</name>
    <dbReference type="NCBI Taxonomy" id="2909671"/>
    <lineage>
        <taxon>Bacteria</taxon>
        <taxon>Bacillati</taxon>
        <taxon>Bacillota</taxon>
        <taxon>Bacilli</taxon>
        <taxon>Bacillales</taxon>
        <taxon>Paenibacillaceae</taxon>
        <taxon>Paenibacillus</taxon>
    </lineage>
</organism>
<keyword evidence="1" id="KW-1003">Cell membrane</keyword>
<gene>
    <name evidence="6" type="ORF">L1F29_04250</name>
</gene>
<dbReference type="EMBL" id="CP091430">
    <property type="protein sequence ID" value="UVI31075.1"/>
    <property type="molecule type" value="Genomic_DNA"/>
</dbReference>
<accession>A0ABY5SEC4</accession>
<evidence type="ECO:0000256" key="3">
    <source>
        <dbReference type="ARBA" id="ARBA00023136"/>
    </source>
</evidence>
<reference evidence="6" key="1">
    <citation type="submission" date="2022-01" db="EMBL/GenBank/DDBJ databases">
        <title>Paenibacillus spongiae sp. nov., isolated from marine sponge.</title>
        <authorList>
            <person name="Li Z."/>
            <person name="Zhang M."/>
        </authorList>
    </citation>
    <scope>NUCLEOTIDE SEQUENCE</scope>
    <source>
        <strain evidence="6">PHS-Z3</strain>
    </source>
</reference>
<evidence type="ECO:0000256" key="2">
    <source>
        <dbReference type="ARBA" id="ARBA00022729"/>
    </source>
</evidence>
<dbReference type="InterPro" id="IPR050490">
    <property type="entry name" value="Bact_solute-bd_prot1"/>
</dbReference>
<keyword evidence="2" id="KW-0732">Signal</keyword>
<protein>
    <submittedName>
        <fullName evidence="6">Extracellular solute-binding protein</fullName>
    </submittedName>
</protein>
<sequence>MKKQLLSILLSVSMAAGIVGCSSGGDSSSGKKEEGGAEGKADKMTITWFDGTWENPVPAPEGEAVTKINEKFNVDFKSQFIPWDTYEEKLAVKMASGDLPDVIGMEEVNSNYMKWAKEGAFLPLNEFLQQYETLKTVPDFVWDSLKIDDQVYGIPAYFSAKGGKKMVIRQDWLDKLGLEMPTNYEELKKVAIAFAKEDPDGNKKDDTLGLGLAKGIYYDPAAGAYYGNGTWYHKNDKGQYIPGNISAANKEKIQFLIDLSKEGAISKDWAVTTYKDVFKAFNAGKVGIWYEQPGIGSPNGIYFPTLMANDPKAVVVPVPPFKTSDGSEGLRMGTSWYRMYLVSSKLKDEPEKVKKILEMIDYFRQYVPLEEKNPQNEYYDWMWGGDGKGYKMVDGLPQPIAENRSKLAPNAYILNEGWAQNDADLDEFGKSDPAPEGKEFNKRMADMLKSVKWYIDPSNRIIAPKYMEKKTELNKYITDETTKMVVGQRPIDDWDKMVEEWLAKGGQEVIDEVNKAIQDNNLQGEWK</sequence>
<name>A0ABY5SEC4_9BACL</name>
<evidence type="ECO:0000256" key="5">
    <source>
        <dbReference type="ARBA" id="ARBA00023288"/>
    </source>
</evidence>
<dbReference type="PROSITE" id="PS51257">
    <property type="entry name" value="PROKAR_LIPOPROTEIN"/>
    <property type="match status" value="1"/>
</dbReference>
<dbReference type="RefSeq" id="WP_258387138.1">
    <property type="nucleotide sequence ID" value="NZ_CP091430.1"/>
</dbReference>
<evidence type="ECO:0000256" key="4">
    <source>
        <dbReference type="ARBA" id="ARBA00023139"/>
    </source>
</evidence>